<dbReference type="AlphaFoldDB" id="A0A942TEA1"/>
<name>A0A942TEA1_9BACI</name>
<dbReference type="EMBL" id="JAGYPG010000001">
    <property type="protein sequence ID" value="MBS4194624.1"/>
    <property type="molecule type" value="Genomic_DNA"/>
</dbReference>
<organism evidence="2 3">
    <name type="scientific">Lederbergia citri</name>
    <dbReference type="NCBI Taxonomy" id="2833580"/>
    <lineage>
        <taxon>Bacteria</taxon>
        <taxon>Bacillati</taxon>
        <taxon>Bacillota</taxon>
        <taxon>Bacilli</taxon>
        <taxon>Bacillales</taxon>
        <taxon>Bacillaceae</taxon>
        <taxon>Lederbergia</taxon>
    </lineage>
</organism>
<evidence type="ECO:0000313" key="3">
    <source>
        <dbReference type="Proteomes" id="UP000681414"/>
    </source>
</evidence>
<evidence type="ECO:0000256" key="1">
    <source>
        <dbReference type="SAM" id="Phobius"/>
    </source>
</evidence>
<dbReference type="Pfam" id="PF09546">
    <property type="entry name" value="Spore_III_AE"/>
    <property type="match status" value="1"/>
</dbReference>
<dbReference type="InterPro" id="IPR014194">
    <property type="entry name" value="Spore_III_AE"/>
</dbReference>
<protein>
    <submittedName>
        <fullName evidence="2">Stage III sporulation protein AE</fullName>
    </submittedName>
</protein>
<feature type="transmembrane region" description="Helical" evidence="1">
    <location>
        <begin position="244"/>
        <end position="270"/>
    </location>
</feature>
<proteinExistence type="predicted"/>
<dbReference type="Proteomes" id="UP000681414">
    <property type="component" value="Unassembled WGS sequence"/>
</dbReference>
<sequence>MRRGLQILFICLFPFLGITTVTAEELGDEISQSNDQIIDRYLEDLGLDELSEHWEKVLHDYGGYLPESKRGTFLDFVKGDKSFSFAEWVNGMISFMMQEIILNIKLLGSLLLLTILSVFLQSLHNAFEQGAVSKVAYSIIFMVLIIIALNSFRIAADYAIDAIDAMSQFILALLPLLLALIASSGGVATSAFFHPVLVFLVNISSIVIKNAVLPILFLATLLSIANTLSSQFKVSQLSNLLKKISIGILGAFITIILGVISIQGAASAVADGIAIRTAKFVAGNFVPVVGRMFTDAADTVLNASLLLKNTVGIAGVAVILLIAAFPALKILVISFIYKLSAALMQPLGDGPVIECLDAVSKSVMYIFASLAIVSFMFFISMTIIITSGNITMMVR</sequence>
<dbReference type="NCBIfam" id="TIGR02829">
    <property type="entry name" value="spore_III_AE"/>
    <property type="match status" value="1"/>
</dbReference>
<dbReference type="RefSeq" id="WP_213123792.1">
    <property type="nucleotide sequence ID" value="NZ_JAGYPG010000001.1"/>
</dbReference>
<accession>A0A942TEA1</accession>
<feature type="transmembrane region" description="Helical" evidence="1">
    <location>
        <begin position="135"/>
        <end position="156"/>
    </location>
</feature>
<gene>
    <name evidence="2" type="primary">spoIIIAE</name>
    <name evidence="2" type="ORF">KHA97_05995</name>
</gene>
<keyword evidence="1" id="KW-1133">Transmembrane helix</keyword>
<feature type="transmembrane region" description="Helical" evidence="1">
    <location>
        <begin position="168"/>
        <end position="189"/>
    </location>
</feature>
<evidence type="ECO:0000313" key="2">
    <source>
        <dbReference type="EMBL" id="MBS4194624.1"/>
    </source>
</evidence>
<feature type="transmembrane region" description="Helical" evidence="1">
    <location>
        <begin position="363"/>
        <end position="385"/>
    </location>
</feature>
<feature type="transmembrane region" description="Helical" evidence="1">
    <location>
        <begin position="311"/>
        <end position="337"/>
    </location>
</feature>
<keyword evidence="1" id="KW-0812">Transmembrane</keyword>
<keyword evidence="3" id="KW-1185">Reference proteome</keyword>
<feature type="transmembrane region" description="Helical" evidence="1">
    <location>
        <begin position="196"/>
        <end position="224"/>
    </location>
</feature>
<keyword evidence="1" id="KW-0472">Membrane</keyword>
<comment type="caution">
    <text evidence="2">The sequence shown here is derived from an EMBL/GenBank/DDBJ whole genome shotgun (WGS) entry which is preliminary data.</text>
</comment>
<reference evidence="2 3" key="1">
    <citation type="submission" date="2021-05" db="EMBL/GenBank/DDBJ databases">
        <title>Novel Bacillus species.</title>
        <authorList>
            <person name="Liu G."/>
        </authorList>
    </citation>
    <scope>NUCLEOTIDE SEQUENCE [LARGE SCALE GENOMIC DNA]</scope>
    <source>
        <strain evidence="3">FJAT-49780</strain>
    </source>
</reference>
<feature type="transmembrane region" description="Helical" evidence="1">
    <location>
        <begin position="100"/>
        <end position="123"/>
    </location>
</feature>